<accession>A0A8X6R974</accession>
<evidence type="ECO:0000313" key="2">
    <source>
        <dbReference type="Proteomes" id="UP000887159"/>
    </source>
</evidence>
<keyword evidence="2" id="KW-1185">Reference proteome</keyword>
<comment type="caution">
    <text evidence="1">The sequence shown here is derived from an EMBL/GenBank/DDBJ whole genome shotgun (WGS) entry which is preliminary data.</text>
</comment>
<protein>
    <submittedName>
        <fullName evidence="1">Uncharacterized protein</fullName>
    </submittedName>
</protein>
<dbReference type="Proteomes" id="UP000887159">
    <property type="component" value="Unassembled WGS sequence"/>
</dbReference>
<gene>
    <name evidence="1" type="ORF">TNCV_2073331</name>
</gene>
<evidence type="ECO:0000313" key="1">
    <source>
        <dbReference type="EMBL" id="GFX90455.1"/>
    </source>
</evidence>
<dbReference type="EMBL" id="BMAU01021099">
    <property type="protein sequence ID" value="GFX90455.1"/>
    <property type="molecule type" value="Genomic_DNA"/>
</dbReference>
<reference evidence="1" key="1">
    <citation type="submission" date="2020-08" db="EMBL/GenBank/DDBJ databases">
        <title>Multicomponent nature underlies the extraordinary mechanical properties of spider dragline silk.</title>
        <authorList>
            <person name="Kono N."/>
            <person name="Nakamura H."/>
            <person name="Mori M."/>
            <person name="Yoshida Y."/>
            <person name="Ohtoshi R."/>
            <person name="Malay A.D."/>
            <person name="Moran D.A.P."/>
            <person name="Tomita M."/>
            <person name="Numata K."/>
            <person name="Arakawa K."/>
        </authorList>
    </citation>
    <scope>NUCLEOTIDE SEQUENCE</scope>
</reference>
<organism evidence="1 2">
    <name type="scientific">Trichonephila clavipes</name>
    <name type="common">Golden silk orbweaver</name>
    <name type="synonym">Nephila clavipes</name>
    <dbReference type="NCBI Taxonomy" id="2585209"/>
    <lineage>
        <taxon>Eukaryota</taxon>
        <taxon>Metazoa</taxon>
        <taxon>Ecdysozoa</taxon>
        <taxon>Arthropoda</taxon>
        <taxon>Chelicerata</taxon>
        <taxon>Arachnida</taxon>
        <taxon>Araneae</taxon>
        <taxon>Araneomorphae</taxon>
        <taxon>Entelegynae</taxon>
        <taxon>Araneoidea</taxon>
        <taxon>Nephilidae</taxon>
        <taxon>Trichonephila</taxon>
    </lineage>
</organism>
<sequence>MRVVSVPQSILKASKFAEVGAQFHRNIIMERERYSCHELFSWGGITLNRLTELYAFDIGPITRFRY</sequence>
<name>A0A8X6R974_TRICX</name>
<proteinExistence type="predicted"/>
<dbReference type="AlphaFoldDB" id="A0A8X6R974"/>